<dbReference type="Proteomes" id="UP000182508">
    <property type="component" value="Unassembled WGS sequence"/>
</dbReference>
<dbReference type="PIRSF" id="PIRSF028757">
    <property type="entry name" value="LD-carboxypeptidase"/>
    <property type="match status" value="1"/>
</dbReference>
<protein>
    <submittedName>
        <fullName evidence="6">Muramoyltetrapeptide carboxypeptidase LdcA (Peptidoglycan recycling)</fullName>
    </submittedName>
</protein>
<feature type="active site" description="Charge relay system" evidence="3">
    <location>
        <position position="226"/>
    </location>
</feature>
<dbReference type="Gene3D" id="3.50.30.60">
    <property type="entry name" value="LD-carboxypeptidase A C-terminal domain-like"/>
    <property type="match status" value="1"/>
</dbReference>
<dbReference type="Pfam" id="PF02016">
    <property type="entry name" value="Peptidase_S66"/>
    <property type="match status" value="1"/>
</dbReference>
<dbReference type="CDD" id="cd07062">
    <property type="entry name" value="Peptidase_S66_mccF_like"/>
    <property type="match status" value="1"/>
</dbReference>
<dbReference type="InterPro" id="IPR027461">
    <property type="entry name" value="Carboxypeptidase_A_C_sf"/>
</dbReference>
<keyword evidence="2" id="KW-0378">Hydrolase</keyword>
<dbReference type="InterPro" id="IPR040921">
    <property type="entry name" value="Peptidase_S66C"/>
</dbReference>
<evidence type="ECO:0000256" key="3">
    <source>
        <dbReference type="PIRSR" id="PIRSR028757-1"/>
    </source>
</evidence>
<dbReference type="PANTHER" id="PTHR30237:SF6">
    <property type="entry name" value="CARBOXYPEPTIDASE YOCD-RELATED"/>
    <property type="match status" value="1"/>
</dbReference>
<feature type="active site" description="Charge relay system" evidence="3">
    <location>
        <position position="292"/>
    </location>
</feature>
<dbReference type="Gene3D" id="3.40.50.10740">
    <property type="entry name" value="Class I glutamine amidotransferase-like"/>
    <property type="match status" value="1"/>
</dbReference>
<keyword evidence="7" id="KW-1185">Reference proteome</keyword>
<keyword evidence="6" id="KW-0645">Protease</keyword>
<dbReference type="eggNOG" id="COG1619">
    <property type="taxonomic scope" value="Bacteria"/>
</dbReference>
<name>A0A1G6D066_9STRE</name>
<dbReference type="InterPro" id="IPR003507">
    <property type="entry name" value="S66_fam"/>
</dbReference>
<dbReference type="Pfam" id="PF17676">
    <property type="entry name" value="Peptidase_S66C"/>
    <property type="match status" value="1"/>
</dbReference>
<dbReference type="SUPFAM" id="SSF52317">
    <property type="entry name" value="Class I glutamine amidotransferase-like"/>
    <property type="match status" value="1"/>
</dbReference>
<evidence type="ECO:0000259" key="5">
    <source>
        <dbReference type="Pfam" id="PF17676"/>
    </source>
</evidence>
<gene>
    <name evidence="6" type="ORF">SAMN02910293_01891</name>
</gene>
<reference evidence="6 7" key="1">
    <citation type="submission" date="2016-10" db="EMBL/GenBank/DDBJ databases">
        <authorList>
            <person name="de Groot N.N."/>
        </authorList>
    </citation>
    <scope>NUCLEOTIDE SEQUENCE [LARGE SCALE GENOMIC DNA]</scope>
    <source>
        <strain evidence="6 7">A-4</strain>
    </source>
</reference>
<dbReference type="PANTHER" id="PTHR30237">
    <property type="entry name" value="MURAMOYLTETRAPEPTIDE CARBOXYPEPTIDASE"/>
    <property type="match status" value="1"/>
</dbReference>
<dbReference type="STRING" id="439219.SAMN02910293_01891"/>
<evidence type="ECO:0000313" key="6">
    <source>
        <dbReference type="EMBL" id="SDB38305.1"/>
    </source>
</evidence>
<evidence type="ECO:0000256" key="1">
    <source>
        <dbReference type="ARBA" id="ARBA00010233"/>
    </source>
</evidence>
<dbReference type="InterPro" id="IPR027478">
    <property type="entry name" value="LdcA_N"/>
</dbReference>
<sequence>MKLLQKGDHIRVISPSDSIHRIGGFEANLAAKERLEALGFKVSFSKNYLQVADAFGSTSIASRVADFHEAFLDDSVDLILATIGGFNSNELLPYLDYDLIRQHPKLICGYSDSTAFLNAIYAKTGLQTFMGPAYSSFKMNLGQDYQTKMWLEALSQPSYELLPSKEWSSDAWFIPDSPRQFKPTAWKVYANGRASGTLIGGNLSTFSLLSGTDYAPQESDYILLIEEAEGYPPEHTARQLAALLQVYPNPKALLIGRFPKECQMTEEVLHFILDKHPILKTIPVLYDLDFAHTQPLFTVAIGGQASINTKEMRILVERMEKCQNSF</sequence>
<feature type="domain" description="LD-carboxypeptidase C-terminal" evidence="5">
    <location>
        <begin position="195"/>
        <end position="307"/>
    </location>
</feature>
<dbReference type="AlphaFoldDB" id="A0A1G6D066"/>
<keyword evidence="6" id="KW-0121">Carboxypeptidase</keyword>
<dbReference type="EMBL" id="FMXP01000029">
    <property type="protein sequence ID" value="SDB38305.1"/>
    <property type="molecule type" value="Genomic_DNA"/>
</dbReference>
<dbReference type="InterPro" id="IPR040449">
    <property type="entry name" value="Peptidase_S66_N"/>
</dbReference>
<evidence type="ECO:0000259" key="4">
    <source>
        <dbReference type="Pfam" id="PF02016"/>
    </source>
</evidence>
<dbReference type="RefSeq" id="WP_074486471.1">
    <property type="nucleotide sequence ID" value="NZ_FMXP01000029.1"/>
</dbReference>
<evidence type="ECO:0000313" key="7">
    <source>
        <dbReference type="Proteomes" id="UP000182508"/>
    </source>
</evidence>
<accession>A0A1G6D066</accession>
<evidence type="ECO:0000256" key="2">
    <source>
        <dbReference type="ARBA" id="ARBA00022801"/>
    </source>
</evidence>
<comment type="similarity">
    <text evidence="1">Belongs to the peptidase S66 family.</text>
</comment>
<dbReference type="InterPro" id="IPR029062">
    <property type="entry name" value="Class_I_gatase-like"/>
</dbReference>
<proteinExistence type="inferred from homology"/>
<organism evidence="6 7">
    <name type="scientific">Streptococcus henryi</name>
    <dbReference type="NCBI Taxonomy" id="439219"/>
    <lineage>
        <taxon>Bacteria</taxon>
        <taxon>Bacillati</taxon>
        <taxon>Bacillota</taxon>
        <taxon>Bacilli</taxon>
        <taxon>Lactobacillales</taxon>
        <taxon>Streptococcaceae</taxon>
        <taxon>Streptococcus</taxon>
    </lineage>
</organism>
<feature type="active site" description="Nucleophile" evidence="3">
    <location>
        <position position="111"/>
    </location>
</feature>
<dbReference type="SUPFAM" id="SSF141986">
    <property type="entry name" value="LD-carboxypeptidase A C-terminal domain-like"/>
    <property type="match status" value="1"/>
</dbReference>
<feature type="domain" description="LD-carboxypeptidase N-terminal" evidence="4">
    <location>
        <begin position="10"/>
        <end position="131"/>
    </location>
</feature>
<dbReference type="GO" id="GO:0004180">
    <property type="term" value="F:carboxypeptidase activity"/>
    <property type="evidence" value="ECO:0007669"/>
    <property type="project" value="UniProtKB-KW"/>
</dbReference>